<keyword evidence="4" id="KW-0378">Hydrolase</keyword>
<dbReference type="PANTHER" id="PTHR14218">
    <property type="entry name" value="PROTEASE S8 TRIPEPTIDYL PEPTIDASE I CLN2"/>
    <property type="match status" value="1"/>
</dbReference>
<keyword evidence="7" id="KW-0865">Zymogen</keyword>
<name>A0A6P2C4J4_9ACTN</name>
<dbReference type="CDD" id="cd04056">
    <property type="entry name" value="Peptidases_S53"/>
    <property type="match status" value="1"/>
</dbReference>
<evidence type="ECO:0000256" key="9">
    <source>
        <dbReference type="SAM" id="MobiDB-lite"/>
    </source>
</evidence>
<evidence type="ECO:0000256" key="2">
    <source>
        <dbReference type="ARBA" id="ARBA00022670"/>
    </source>
</evidence>
<evidence type="ECO:0000313" key="12">
    <source>
        <dbReference type="Proteomes" id="UP000460272"/>
    </source>
</evidence>
<dbReference type="SMART" id="SM00944">
    <property type="entry name" value="Pro-kuma_activ"/>
    <property type="match status" value="1"/>
</dbReference>
<dbReference type="GO" id="GO:0004252">
    <property type="term" value="F:serine-type endopeptidase activity"/>
    <property type="evidence" value="ECO:0007669"/>
    <property type="project" value="InterPro"/>
</dbReference>
<evidence type="ECO:0000256" key="8">
    <source>
        <dbReference type="PROSITE-ProRule" id="PRU01240"/>
    </source>
</evidence>
<dbReference type="EMBL" id="RPFW01000001">
    <property type="protein sequence ID" value="TVZ06138.1"/>
    <property type="molecule type" value="Genomic_DNA"/>
</dbReference>
<evidence type="ECO:0000256" key="5">
    <source>
        <dbReference type="ARBA" id="ARBA00022825"/>
    </source>
</evidence>
<keyword evidence="3" id="KW-0479">Metal-binding</keyword>
<comment type="caution">
    <text evidence="11">The sequence shown here is derived from an EMBL/GenBank/DDBJ whole genome shotgun (WGS) entry which is preliminary data.</text>
</comment>
<gene>
    <name evidence="11" type="ORF">EAS64_01425</name>
</gene>
<dbReference type="Gene3D" id="3.40.50.200">
    <property type="entry name" value="Peptidase S8/S53 domain"/>
    <property type="match status" value="1"/>
</dbReference>
<reference evidence="11 12" key="1">
    <citation type="submission" date="2018-11" db="EMBL/GenBank/DDBJ databases">
        <title>Trebonia kvetii gen.nov., sp.nov., a novel acidophilic actinobacterium, and proposal of the new actinobacterial family Treboniaceae fam. nov.</title>
        <authorList>
            <person name="Rapoport D."/>
            <person name="Sagova-Mareckova M."/>
            <person name="Sedlacek I."/>
            <person name="Provaznik J."/>
            <person name="Kralova S."/>
            <person name="Pavlinic D."/>
            <person name="Benes V."/>
            <person name="Kopecky J."/>
        </authorList>
    </citation>
    <scope>NUCLEOTIDE SEQUENCE [LARGE SCALE GENOMIC DNA]</scope>
    <source>
        <strain evidence="11 12">15Tr583</strain>
    </source>
</reference>
<keyword evidence="6" id="KW-0106">Calcium</keyword>
<dbReference type="InterPro" id="IPR036852">
    <property type="entry name" value="Peptidase_S8/S53_dom_sf"/>
</dbReference>
<evidence type="ECO:0000256" key="6">
    <source>
        <dbReference type="ARBA" id="ARBA00022837"/>
    </source>
</evidence>
<dbReference type="GO" id="GO:0046872">
    <property type="term" value="F:metal ion binding"/>
    <property type="evidence" value="ECO:0007669"/>
    <property type="project" value="UniProtKB-KW"/>
</dbReference>
<dbReference type="RefSeq" id="WP_145850892.1">
    <property type="nucleotide sequence ID" value="NZ_RPFW01000001.1"/>
</dbReference>
<feature type="compositionally biased region" description="Low complexity" evidence="9">
    <location>
        <begin position="157"/>
        <end position="167"/>
    </location>
</feature>
<keyword evidence="12" id="KW-1185">Reference proteome</keyword>
<evidence type="ECO:0000256" key="3">
    <source>
        <dbReference type="ARBA" id="ARBA00022723"/>
    </source>
</evidence>
<dbReference type="PROSITE" id="PS51892">
    <property type="entry name" value="SUBTILASE"/>
    <property type="match status" value="1"/>
</dbReference>
<dbReference type="PROSITE" id="PS51695">
    <property type="entry name" value="SEDOLISIN"/>
    <property type="match status" value="1"/>
</dbReference>
<dbReference type="PANTHER" id="PTHR14218:SF15">
    <property type="entry name" value="TRIPEPTIDYL-PEPTIDASE 1"/>
    <property type="match status" value="1"/>
</dbReference>
<protein>
    <submittedName>
        <fullName evidence="11">Peptidase S53</fullName>
    </submittedName>
</protein>
<evidence type="ECO:0000256" key="7">
    <source>
        <dbReference type="ARBA" id="ARBA00023145"/>
    </source>
</evidence>
<keyword evidence="2" id="KW-0645">Protease</keyword>
<keyword evidence="5" id="KW-0720">Serine protease</keyword>
<evidence type="ECO:0000313" key="11">
    <source>
        <dbReference type="EMBL" id="TVZ06138.1"/>
    </source>
</evidence>
<dbReference type="SUPFAM" id="SSF52743">
    <property type="entry name" value="Subtilisin-like"/>
    <property type="match status" value="1"/>
</dbReference>
<feature type="domain" description="Peptidase S53" evidence="10">
    <location>
        <begin position="188"/>
        <end position="539"/>
    </location>
</feature>
<dbReference type="Proteomes" id="UP000460272">
    <property type="component" value="Unassembled WGS sequence"/>
</dbReference>
<feature type="region of interest" description="Disordered" evidence="9">
    <location>
        <begin position="1"/>
        <end position="24"/>
    </location>
</feature>
<dbReference type="InterPro" id="IPR015366">
    <property type="entry name" value="S53_propep"/>
</dbReference>
<dbReference type="Pfam" id="PF09286">
    <property type="entry name" value="Pro-kuma_activ"/>
    <property type="match status" value="1"/>
</dbReference>
<organism evidence="11 12">
    <name type="scientific">Trebonia kvetii</name>
    <dbReference type="NCBI Taxonomy" id="2480626"/>
    <lineage>
        <taxon>Bacteria</taxon>
        <taxon>Bacillati</taxon>
        <taxon>Actinomycetota</taxon>
        <taxon>Actinomycetes</taxon>
        <taxon>Streptosporangiales</taxon>
        <taxon>Treboniaceae</taxon>
        <taxon>Trebonia</taxon>
    </lineage>
</organism>
<evidence type="ECO:0000259" key="10">
    <source>
        <dbReference type="PROSITE" id="PS51695"/>
    </source>
</evidence>
<feature type="region of interest" description="Disordered" evidence="9">
    <location>
        <begin position="156"/>
        <end position="179"/>
    </location>
</feature>
<comment type="similarity">
    <text evidence="8">Belongs to the peptidase S8 family.</text>
</comment>
<evidence type="ECO:0000256" key="4">
    <source>
        <dbReference type="ARBA" id="ARBA00022801"/>
    </source>
</evidence>
<dbReference type="SUPFAM" id="SSF54897">
    <property type="entry name" value="Protease propeptides/inhibitors"/>
    <property type="match status" value="1"/>
</dbReference>
<evidence type="ECO:0000256" key="1">
    <source>
        <dbReference type="ARBA" id="ARBA00001913"/>
    </source>
</evidence>
<dbReference type="InterPro" id="IPR030400">
    <property type="entry name" value="Sedolisin_dom"/>
</dbReference>
<sequence length="545" mass="54455">MPDPLVPLSGSERSELPGAQPAAAPLDDSQVITVTVMLRRKAAVPAALVQGPEIVSTTQLGDRYGADTDDAQLVADVLGGYGLTVTEFHLPSRRLKVSGTIAAMQSAFGTTLSAVSSPHPDGSGHVQHRYRTGSLSVPAQLSGIITAVVGLDDRPAARPQFRRPPAFGSRAEAEDETGAADPAVKAGPLTAPQVASFYQFPAGTDGSGQTVAIIELGGGFTQSDLSTYFSGLGLAVPSVTAVGVDGSANTPGQDADGEVELDIQVVGGVAPGAAQVVYFGPNTDQGFIDAISDAVHGAPTPIAVSISWGMSEDQWSQQSRAAMDSIFADAAALGVTVTVAAGDNGASDDPGGQNSVHCDFPASSPNALACGGTKLVGNTTSYAISSEVVWNELSSNEGAGGGGVSDTFPLPAYQQSAGVPASANGGGSGRGVPDVAGNADPVTGYLVVVDGRQQPIGGTSAVAPLWAGLIARLAQASGKRFGLFQPLLYSGVTAGVAALGFNDVVSGSNGAYHAGPGWDACTGLGSPDGTALLARLSSTTPSTAS</sequence>
<proteinExistence type="inferred from homology"/>
<dbReference type="OrthoDB" id="3480681at2"/>
<dbReference type="AlphaFoldDB" id="A0A6P2C4J4"/>
<accession>A0A6P2C4J4</accession>
<dbReference type="GO" id="GO:0008240">
    <property type="term" value="F:tripeptidyl-peptidase activity"/>
    <property type="evidence" value="ECO:0007669"/>
    <property type="project" value="TreeGrafter"/>
</dbReference>
<dbReference type="GO" id="GO:0006508">
    <property type="term" value="P:proteolysis"/>
    <property type="evidence" value="ECO:0007669"/>
    <property type="project" value="UniProtKB-KW"/>
</dbReference>
<dbReference type="InterPro" id="IPR050819">
    <property type="entry name" value="Tripeptidyl-peptidase_I"/>
</dbReference>
<comment type="caution">
    <text evidence="8">Lacks conserved residue(s) required for the propagation of feature annotation.</text>
</comment>
<comment type="cofactor">
    <cofactor evidence="1">
        <name>Ca(2+)</name>
        <dbReference type="ChEBI" id="CHEBI:29108"/>
    </cofactor>
</comment>